<comment type="subcellular location">
    <subcellularLocation>
        <location evidence="1">Cell membrane</location>
        <topology evidence="1">Multi-pass membrane protein</topology>
    </subcellularLocation>
</comment>
<keyword evidence="5 6" id="KW-0472">Membrane</keyword>
<dbReference type="InterPro" id="IPR022324">
    <property type="entry name" value="Bacilysin_exporter_BacE_put"/>
</dbReference>
<sequence length="344" mass="36059">MKQPRPWRARVFLGGQATSLLGDGMALPAVPLLVLELTRDPLLVALSAASKTLGLLCVGLPAGVLVDRCDPWRVLMLADALRAALSGALFALAATGTASVGAILVLSVAGGACQVFFETALMVVVKDLFPEPGLIRANAAIELARQMSLILGPAAVGVLAASGDLPLALLINALTFVVSLASLVAVRQRSPRPRPLVSGPRLRGMLHDFVDGLRFLLSVRLLVVMTALQMVVNLCLSVERLIVYYARDTLHLSPTAVSIAVASGGVASVVNRTQRQHLVPRELLGRITGTVRLLFLAVDPLGVVVAGALTGALDGDPRPVFAGAGAVVVTATIVAWYADLRRYR</sequence>
<feature type="transmembrane region" description="Helical" evidence="6">
    <location>
        <begin position="291"/>
        <end position="313"/>
    </location>
</feature>
<evidence type="ECO:0000313" key="8">
    <source>
        <dbReference type="Proteomes" id="UP001597063"/>
    </source>
</evidence>
<dbReference type="PANTHER" id="PTHR23513">
    <property type="entry name" value="INTEGRAL MEMBRANE EFFLUX PROTEIN-RELATED"/>
    <property type="match status" value="1"/>
</dbReference>
<dbReference type="PANTHER" id="PTHR23513:SF6">
    <property type="entry name" value="MAJOR FACILITATOR SUPERFAMILY ASSOCIATED DOMAIN-CONTAINING PROTEIN"/>
    <property type="match status" value="1"/>
</dbReference>
<dbReference type="Pfam" id="PF07690">
    <property type="entry name" value="MFS_1"/>
    <property type="match status" value="1"/>
</dbReference>
<feature type="transmembrane region" description="Helical" evidence="6">
    <location>
        <begin position="252"/>
        <end position="270"/>
    </location>
</feature>
<evidence type="ECO:0000256" key="4">
    <source>
        <dbReference type="ARBA" id="ARBA00022989"/>
    </source>
</evidence>
<feature type="transmembrane region" description="Helical" evidence="6">
    <location>
        <begin position="319"/>
        <end position="338"/>
    </location>
</feature>
<keyword evidence="4 6" id="KW-1133">Transmembrane helix</keyword>
<keyword evidence="8" id="KW-1185">Reference proteome</keyword>
<organism evidence="7 8">
    <name type="scientific">Actinomadura fibrosa</name>
    <dbReference type="NCBI Taxonomy" id="111802"/>
    <lineage>
        <taxon>Bacteria</taxon>
        <taxon>Bacillati</taxon>
        <taxon>Actinomycetota</taxon>
        <taxon>Actinomycetes</taxon>
        <taxon>Streptosporangiales</taxon>
        <taxon>Thermomonosporaceae</taxon>
        <taxon>Actinomadura</taxon>
    </lineage>
</organism>
<dbReference type="Gene3D" id="1.20.1250.20">
    <property type="entry name" value="MFS general substrate transporter like domains"/>
    <property type="match status" value="1"/>
</dbReference>
<dbReference type="InterPro" id="IPR011701">
    <property type="entry name" value="MFS"/>
</dbReference>
<proteinExistence type="predicted"/>
<feature type="transmembrane region" description="Helical" evidence="6">
    <location>
        <begin position="167"/>
        <end position="186"/>
    </location>
</feature>
<evidence type="ECO:0000256" key="6">
    <source>
        <dbReference type="SAM" id="Phobius"/>
    </source>
</evidence>
<evidence type="ECO:0000256" key="2">
    <source>
        <dbReference type="ARBA" id="ARBA00022475"/>
    </source>
</evidence>
<name>A0ABW2XDY0_9ACTN</name>
<evidence type="ECO:0000256" key="5">
    <source>
        <dbReference type="ARBA" id="ARBA00023136"/>
    </source>
</evidence>
<reference evidence="8" key="1">
    <citation type="journal article" date="2019" name="Int. J. Syst. Evol. Microbiol.">
        <title>The Global Catalogue of Microorganisms (GCM) 10K type strain sequencing project: providing services to taxonomists for standard genome sequencing and annotation.</title>
        <authorList>
            <consortium name="The Broad Institute Genomics Platform"/>
            <consortium name="The Broad Institute Genome Sequencing Center for Infectious Disease"/>
            <person name="Wu L."/>
            <person name="Ma J."/>
        </authorList>
    </citation>
    <scope>NUCLEOTIDE SEQUENCE [LARGE SCALE GENOMIC DNA]</scope>
    <source>
        <strain evidence="8">JCM 9371</strain>
    </source>
</reference>
<dbReference type="InterPro" id="IPR036259">
    <property type="entry name" value="MFS_trans_sf"/>
</dbReference>
<keyword evidence="2" id="KW-1003">Cell membrane</keyword>
<comment type="caution">
    <text evidence="7">The sequence shown here is derived from an EMBL/GenBank/DDBJ whole genome shotgun (WGS) entry which is preliminary data.</text>
</comment>
<evidence type="ECO:0000256" key="1">
    <source>
        <dbReference type="ARBA" id="ARBA00004651"/>
    </source>
</evidence>
<dbReference type="CDD" id="cd06173">
    <property type="entry name" value="MFS_MefA_like"/>
    <property type="match status" value="1"/>
</dbReference>
<feature type="transmembrane region" description="Helical" evidence="6">
    <location>
        <begin position="213"/>
        <end position="232"/>
    </location>
</feature>
<evidence type="ECO:0000313" key="7">
    <source>
        <dbReference type="EMBL" id="MFD0684222.1"/>
    </source>
</evidence>
<dbReference type="Proteomes" id="UP001597063">
    <property type="component" value="Unassembled WGS sequence"/>
</dbReference>
<protein>
    <submittedName>
        <fullName evidence="7">MFS transporter</fullName>
    </submittedName>
</protein>
<feature type="transmembrane region" description="Helical" evidence="6">
    <location>
        <begin position="42"/>
        <end position="62"/>
    </location>
</feature>
<keyword evidence="3 6" id="KW-0812">Transmembrane</keyword>
<dbReference type="SUPFAM" id="SSF103473">
    <property type="entry name" value="MFS general substrate transporter"/>
    <property type="match status" value="1"/>
</dbReference>
<gene>
    <name evidence="7" type="ORF">ACFQZM_06930</name>
</gene>
<dbReference type="PRINTS" id="PR01988">
    <property type="entry name" value="EXPORTERBACE"/>
</dbReference>
<accession>A0ABW2XDY0</accession>
<dbReference type="EMBL" id="JBHTGP010000003">
    <property type="protein sequence ID" value="MFD0684222.1"/>
    <property type="molecule type" value="Genomic_DNA"/>
</dbReference>
<evidence type="ECO:0000256" key="3">
    <source>
        <dbReference type="ARBA" id="ARBA00022692"/>
    </source>
</evidence>
<dbReference type="RefSeq" id="WP_131756306.1">
    <property type="nucleotide sequence ID" value="NZ_CAACUY010000014.1"/>
</dbReference>